<keyword evidence="1" id="KW-0732">Signal</keyword>
<dbReference type="InterPro" id="IPR024311">
    <property type="entry name" value="Lipocalin-like"/>
</dbReference>
<feature type="chain" id="PRO_5020352427" evidence="1">
    <location>
        <begin position="23"/>
        <end position="148"/>
    </location>
</feature>
<proteinExistence type="predicted"/>
<comment type="caution">
    <text evidence="3">The sequence shown here is derived from an EMBL/GenBank/DDBJ whole genome shotgun (WGS) entry which is preliminary data.</text>
</comment>
<dbReference type="AlphaFoldDB" id="A0A4R6H3W3"/>
<reference evidence="3 4" key="1">
    <citation type="submission" date="2019-03" db="EMBL/GenBank/DDBJ databases">
        <title>Freshwater and sediment microbial communities from various areas in North America, analyzing microbe dynamics in response to fracking.</title>
        <authorList>
            <person name="Lamendella R."/>
        </authorList>
    </citation>
    <scope>NUCLEOTIDE SEQUENCE [LARGE SCALE GENOMIC DNA]</scope>
    <source>
        <strain evidence="3 4">114D</strain>
    </source>
</reference>
<evidence type="ECO:0000256" key="1">
    <source>
        <dbReference type="SAM" id="SignalP"/>
    </source>
</evidence>
<dbReference type="OrthoDB" id="1448599at2"/>
<feature type="signal peptide" evidence="1">
    <location>
        <begin position="1"/>
        <end position="22"/>
    </location>
</feature>
<accession>A0A4R6H3W3</accession>
<evidence type="ECO:0000313" key="3">
    <source>
        <dbReference type="EMBL" id="TDO02782.1"/>
    </source>
</evidence>
<dbReference type="EMBL" id="SNWI01000004">
    <property type="protein sequence ID" value="TDO02782.1"/>
    <property type="molecule type" value="Genomic_DNA"/>
</dbReference>
<gene>
    <name evidence="3" type="ORF">DET52_104249</name>
</gene>
<organism evidence="3 4">
    <name type="scientific">Sunxiuqinia elliptica</name>
    <dbReference type="NCBI Taxonomy" id="655355"/>
    <lineage>
        <taxon>Bacteria</taxon>
        <taxon>Pseudomonadati</taxon>
        <taxon>Bacteroidota</taxon>
        <taxon>Bacteroidia</taxon>
        <taxon>Marinilabiliales</taxon>
        <taxon>Prolixibacteraceae</taxon>
        <taxon>Sunxiuqinia</taxon>
    </lineage>
</organism>
<name>A0A4R6H3W3_9BACT</name>
<evidence type="ECO:0000313" key="4">
    <source>
        <dbReference type="Proteomes" id="UP000294848"/>
    </source>
</evidence>
<feature type="domain" description="Lipocalin-like" evidence="2">
    <location>
        <begin position="38"/>
        <end position="127"/>
    </location>
</feature>
<sequence>MRRYLLIIVFHLAGAWLSTAYAHGEKKDDANVLEMHDLVGAWEIEGVFMGEGDNGWVLPHKQSAPDCGQDHSVFRTDHTGGEITFDENCNPIEKSFRWKLEGNTLTLERGGRSIKWHIQSLQEKSLRVGVQVRSDSESRVYVVYNKKE</sequence>
<dbReference type="Proteomes" id="UP000294848">
    <property type="component" value="Unassembled WGS sequence"/>
</dbReference>
<evidence type="ECO:0000259" key="2">
    <source>
        <dbReference type="Pfam" id="PF13648"/>
    </source>
</evidence>
<dbReference type="Pfam" id="PF13648">
    <property type="entry name" value="Lipocalin_4"/>
    <property type="match status" value="1"/>
</dbReference>
<protein>
    <submittedName>
        <fullName evidence="3">Lipocalin-like protein</fullName>
    </submittedName>
</protein>
<dbReference type="RefSeq" id="WP_133465016.1">
    <property type="nucleotide sequence ID" value="NZ_SNWI01000004.1"/>
</dbReference>